<feature type="region of interest" description="Disordered" evidence="1">
    <location>
        <begin position="1"/>
        <end position="117"/>
    </location>
</feature>
<proteinExistence type="predicted"/>
<evidence type="ECO:0000313" key="2">
    <source>
        <dbReference type="EMBL" id="KAJ8934243.1"/>
    </source>
</evidence>
<keyword evidence="3" id="KW-1185">Reference proteome</keyword>
<dbReference type="AlphaFoldDB" id="A0AAV8X8E3"/>
<feature type="compositionally biased region" description="Basic residues" evidence="1">
    <location>
        <begin position="278"/>
        <end position="302"/>
    </location>
</feature>
<feature type="compositionally biased region" description="Polar residues" evidence="1">
    <location>
        <begin position="14"/>
        <end position="31"/>
    </location>
</feature>
<feature type="compositionally biased region" description="Basic and acidic residues" evidence="1">
    <location>
        <begin position="376"/>
        <end position="387"/>
    </location>
</feature>
<feature type="compositionally biased region" description="Basic and acidic residues" evidence="1">
    <location>
        <begin position="160"/>
        <end position="172"/>
    </location>
</feature>
<gene>
    <name evidence="2" type="ORF">NQ314_013489</name>
</gene>
<feature type="compositionally biased region" description="Basic and acidic residues" evidence="1">
    <location>
        <begin position="1"/>
        <end position="13"/>
    </location>
</feature>
<protein>
    <submittedName>
        <fullName evidence="2">Uncharacterized protein</fullName>
    </submittedName>
</protein>
<feature type="region of interest" description="Disordered" evidence="1">
    <location>
        <begin position="142"/>
        <end position="408"/>
    </location>
</feature>
<feature type="compositionally biased region" description="Basic residues" evidence="1">
    <location>
        <begin position="388"/>
        <end position="404"/>
    </location>
</feature>
<organism evidence="2 3">
    <name type="scientific">Rhamnusium bicolor</name>
    <dbReference type="NCBI Taxonomy" id="1586634"/>
    <lineage>
        <taxon>Eukaryota</taxon>
        <taxon>Metazoa</taxon>
        <taxon>Ecdysozoa</taxon>
        <taxon>Arthropoda</taxon>
        <taxon>Hexapoda</taxon>
        <taxon>Insecta</taxon>
        <taxon>Pterygota</taxon>
        <taxon>Neoptera</taxon>
        <taxon>Endopterygota</taxon>
        <taxon>Coleoptera</taxon>
        <taxon>Polyphaga</taxon>
        <taxon>Cucujiformia</taxon>
        <taxon>Chrysomeloidea</taxon>
        <taxon>Cerambycidae</taxon>
        <taxon>Lepturinae</taxon>
        <taxon>Rhagiini</taxon>
        <taxon>Rhamnusium</taxon>
    </lineage>
</organism>
<sequence>MTEENPKGDKSNENADQTVSTPTDISQNNCEKNAIELESNNVNKNTNDVNTNSKSETSGNGEDKIAKNNLDGVERGSGGENEKSSFKDVPQGTEKIISTDQNEKKVEETEEEDIPGDFFDDFLKEDFMAGLDIVDDDAWEKELEADASKNTPLESTESTVETKKKERRKSPEPLKSIIQKKKKIDDKQGDQKHAKSKEKPIDADEFDIRRDPEKTKRDIEQYKAKCEKDKEKKIISEKLSLVETGLVPPGMEMEMDMEEVKRQKKVQQNQPPRDLRERLRKLRSKSKSPNRRQRTPKRKSVTRRSASPSRKSSPKKRRTRSPKRDREEVHYLFRSPTRRSRGRSYERTSLTRRSRSHSPYYRGRRSRYSPFHRHRDRSDSRESEREKWLRRRRTRSRSPRRKREEKKSFLQEIAEKLNETRPPPINIMPSLQQPMHFIMPQPLPPVPAPVPAPTPVPPPNNPPFFPPRAQAPQQQFDPYDQNFFIGTPQPIRPPPNFIGQLQNKQSPAVGFPQPQIPLNPLSIQPLNSPQLPNSSSPAGSNMSRNMDHSKPQTQGFPQGQINAVVTGNKEDLAKLFQDKKITLSEFLAITAKPEVLSSSPANLQEKIKVIQRCHEAIKILGSAEKKYTGKLVVHRTDNYKMSTDTNMSPLLRKPMVRFPFTQIQPRVEQIVSFTTFINNLLQKLGLMKETVVDVEKDVPPNVGIAPTPRALSPPPPPLITHNRIMIPTEIRGSNRFNKLGNNQLSKMIQTDVSKCESCEKRKKIIYKSSAAQCGGDSTTFSVSTQVTEDDFYPKSQKTQSLASLTPAQLLAKSRAGANRMIDKDSFDIAPSQSSYANRLNFLHPADNSYNLPRYRSPSPPPHFNPYSREEVLPSMYNPNTLRSPFIGGGGRGNPSNLPRTLDAMNRFGYNNYY</sequence>
<evidence type="ECO:0000256" key="1">
    <source>
        <dbReference type="SAM" id="MobiDB-lite"/>
    </source>
</evidence>
<feature type="compositionally biased region" description="Acidic residues" evidence="1">
    <location>
        <begin position="108"/>
        <end position="117"/>
    </location>
</feature>
<accession>A0AAV8X8E3</accession>
<feature type="compositionally biased region" description="Low complexity" evidence="1">
    <location>
        <begin position="524"/>
        <end position="537"/>
    </location>
</feature>
<feature type="compositionally biased region" description="Basic and acidic residues" evidence="1">
    <location>
        <begin position="183"/>
        <end position="236"/>
    </location>
</feature>
<feature type="compositionally biased region" description="Basic and acidic residues" evidence="1">
    <location>
        <begin position="322"/>
        <end position="331"/>
    </location>
</feature>
<feature type="compositionally biased region" description="Basic residues" evidence="1">
    <location>
        <begin position="350"/>
        <end position="375"/>
    </location>
</feature>
<reference evidence="2" key="1">
    <citation type="journal article" date="2023" name="Insect Mol. Biol.">
        <title>Genome sequencing provides insights into the evolution of gene families encoding plant cell wall-degrading enzymes in longhorned beetles.</title>
        <authorList>
            <person name="Shin N.R."/>
            <person name="Okamura Y."/>
            <person name="Kirsch R."/>
            <person name="Pauchet Y."/>
        </authorList>
    </citation>
    <scope>NUCLEOTIDE SEQUENCE</scope>
    <source>
        <strain evidence="2">RBIC_L_NR</strain>
    </source>
</reference>
<evidence type="ECO:0000313" key="3">
    <source>
        <dbReference type="Proteomes" id="UP001162156"/>
    </source>
</evidence>
<feature type="compositionally biased region" description="Basic residues" evidence="1">
    <location>
        <begin position="312"/>
        <end position="321"/>
    </location>
</feature>
<comment type="caution">
    <text evidence="2">The sequence shown here is derived from an EMBL/GenBank/DDBJ whole genome shotgun (WGS) entry which is preliminary data.</text>
</comment>
<feature type="region of interest" description="Disordered" evidence="1">
    <location>
        <begin position="504"/>
        <end position="558"/>
    </location>
</feature>
<feature type="compositionally biased region" description="Polar residues" evidence="1">
    <location>
        <begin position="148"/>
        <end position="159"/>
    </location>
</feature>
<name>A0AAV8X8E3_9CUCU</name>
<dbReference type="Proteomes" id="UP001162156">
    <property type="component" value="Unassembled WGS sequence"/>
</dbReference>
<dbReference type="EMBL" id="JANEYF010003751">
    <property type="protein sequence ID" value="KAJ8934243.1"/>
    <property type="molecule type" value="Genomic_DNA"/>
</dbReference>
<feature type="compositionally biased region" description="Low complexity" evidence="1">
    <location>
        <begin position="39"/>
        <end position="54"/>
    </location>
</feature>